<comment type="caution">
    <text evidence="2">The sequence shown here is derived from an EMBL/GenBank/DDBJ whole genome shotgun (WGS) entry which is preliminary data.</text>
</comment>
<feature type="chain" id="PRO_5024385320" evidence="1">
    <location>
        <begin position="22"/>
        <end position="162"/>
    </location>
</feature>
<dbReference type="PANTHER" id="PTHR34309">
    <property type="entry name" value="SLR1406 PROTEIN"/>
    <property type="match status" value="1"/>
</dbReference>
<dbReference type="InterPro" id="IPR038084">
    <property type="entry name" value="PduO/GlcC-like_sf"/>
</dbReference>
<dbReference type="RefSeq" id="WP_151092523.1">
    <property type="nucleotide sequence ID" value="NZ_JBLZNM010000001.1"/>
</dbReference>
<dbReference type="InterPro" id="IPR005624">
    <property type="entry name" value="PduO/GlcC-like"/>
</dbReference>
<reference evidence="2 3" key="1">
    <citation type="submission" date="2019-09" db="EMBL/GenBank/DDBJ databases">
        <title>Biological control of the noxious weed angled onion (Allium triquetrum) thwarted by endophytic bacteria in Victoria, Australia.</title>
        <authorList>
            <person name="Tehranchian P."/>
            <person name="Adair R.J."/>
            <person name="Van T.H."/>
            <person name="Morrison P.D."/>
            <person name="Williams H."/>
            <person name="Lawrie A.C."/>
        </authorList>
    </citation>
    <scope>NUCLEOTIDE SEQUENCE [LARGE SCALE GENOMIC DNA]</scope>
    <source>
        <strain evidence="2 3">RPTAtOch1</strain>
    </source>
</reference>
<dbReference type="EMBL" id="VYXQ01000006">
    <property type="protein sequence ID" value="KAA9368808.1"/>
    <property type="molecule type" value="Genomic_DNA"/>
</dbReference>
<dbReference type="PANTHER" id="PTHR34309:SF10">
    <property type="entry name" value="SLR1406 PROTEIN"/>
    <property type="match status" value="1"/>
</dbReference>
<accession>A0A5N1K0A2</accession>
<keyword evidence="1" id="KW-0732">Signal</keyword>
<organism evidence="2 3">
    <name type="scientific">Ochrobactrum quorumnocens</name>
    <dbReference type="NCBI Taxonomy" id="271865"/>
    <lineage>
        <taxon>Bacteria</taxon>
        <taxon>Pseudomonadati</taxon>
        <taxon>Pseudomonadota</taxon>
        <taxon>Alphaproteobacteria</taxon>
        <taxon>Hyphomicrobiales</taxon>
        <taxon>Brucellaceae</taxon>
        <taxon>Brucella/Ochrobactrum group</taxon>
        <taxon>Ochrobactrum</taxon>
    </lineage>
</organism>
<gene>
    <name evidence="2" type="ORF">F3W84_08035</name>
</gene>
<dbReference type="Gene3D" id="3.30.450.150">
    <property type="entry name" value="Haem-degrading domain"/>
    <property type="match status" value="1"/>
</dbReference>
<dbReference type="Proteomes" id="UP000327108">
    <property type="component" value="Unassembled WGS sequence"/>
</dbReference>
<feature type="signal peptide" evidence="1">
    <location>
        <begin position="1"/>
        <end position="21"/>
    </location>
</feature>
<dbReference type="AlphaFoldDB" id="A0A5N1K0A2"/>
<protein>
    <submittedName>
        <fullName evidence="2">Heme-binding protein</fullName>
    </submittedName>
</protein>
<name>A0A5N1K0A2_9HYPH</name>
<dbReference type="Pfam" id="PF03928">
    <property type="entry name" value="HbpS-like"/>
    <property type="match status" value="1"/>
</dbReference>
<keyword evidence="3" id="KW-1185">Reference proteome</keyword>
<evidence type="ECO:0000256" key="1">
    <source>
        <dbReference type="SAM" id="SignalP"/>
    </source>
</evidence>
<dbReference type="SUPFAM" id="SSF143744">
    <property type="entry name" value="GlcG-like"/>
    <property type="match status" value="1"/>
</dbReference>
<proteinExistence type="predicted"/>
<evidence type="ECO:0000313" key="3">
    <source>
        <dbReference type="Proteomes" id="UP000327108"/>
    </source>
</evidence>
<evidence type="ECO:0000313" key="2">
    <source>
        <dbReference type="EMBL" id="KAA9368808.1"/>
    </source>
</evidence>
<dbReference type="InterPro" id="IPR052517">
    <property type="entry name" value="GlcG_carb_metab_protein"/>
</dbReference>
<sequence length="162" mass="16267">MKKLIVSTIAALVLGTAAVSAAELEEKNISLATANEIASEAVKACAAKGYNVSVSVVDRAGLLRSLMRADKAGPHTIEASKAKAFTAASSRVPTSMMAENVQKNPGAAQLVSIPGFLVLAGGVPIKIGDETIGAVGIGGAPAGNIDEACAVEALDKVKGKLK</sequence>